<organism evidence="2 3">
    <name type="scientific">Cyanobacterium aponinum 0216</name>
    <dbReference type="NCBI Taxonomy" id="2676140"/>
    <lineage>
        <taxon>Bacteria</taxon>
        <taxon>Bacillati</taxon>
        <taxon>Cyanobacteriota</taxon>
        <taxon>Cyanophyceae</taxon>
        <taxon>Oscillatoriophycideae</taxon>
        <taxon>Chroococcales</taxon>
        <taxon>Geminocystaceae</taxon>
        <taxon>Cyanobacterium</taxon>
    </lineage>
</organism>
<evidence type="ECO:0008006" key="4">
    <source>
        <dbReference type="Google" id="ProtNLM"/>
    </source>
</evidence>
<feature type="transmembrane region" description="Helical" evidence="1">
    <location>
        <begin position="180"/>
        <end position="206"/>
    </location>
</feature>
<sequence>MKIRKNNLIKFALYAYFALSPLYVFPSGTPQPSDMILAVLVFPLVIFSISQLPKHLRFIVKPFFLFVVWTMIVTLFNFYFVGNLKMLIYPLFYGFSLFFLMGLGILLKSYSKQDFLLLIQNLCFVASLVAITAYFLTWTPNLFRHSGSFNNPNQMAYFGVLIVCITGICAWGSDKWNLQVLITITIGSLMAILTLSISAAIAVVISLTGITFQIFLSKTVKFKVKYFVFTIMFLLYLSVPLVLTSNNVKVTSVLENWERRSEIADTKTENIMQERAYERILNYPDYLLFGAGEGARDRFASVWRGKNQEIHSTFGTILFSYGIVGFFLFCLYVKRSMLYAPLGVWVIIAGPLIYGITHQGARQPLFWLTFLTISIANSKIDKVRTKTFSTENNNYSALSKFS</sequence>
<dbReference type="EMBL" id="WMIA01000008">
    <property type="protein sequence ID" value="MTF38875.1"/>
    <property type="molecule type" value="Genomic_DNA"/>
</dbReference>
<feature type="transmembrane region" description="Helical" evidence="1">
    <location>
        <begin position="338"/>
        <end position="357"/>
    </location>
</feature>
<name>A0A844GXH0_9CHRO</name>
<feature type="transmembrane region" description="Helical" evidence="1">
    <location>
        <begin position="226"/>
        <end position="243"/>
    </location>
</feature>
<keyword evidence="1" id="KW-0812">Transmembrane</keyword>
<feature type="transmembrane region" description="Helical" evidence="1">
    <location>
        <begin position="35"/>
        <end position="52"/>
    </location>
</feature>
<gene>
    <name evidence="2" type="ORF">GGC33_08030</name>
</gene>
<dbReference type="Proteomes" id="UP000437131">
    <property type="component" value="Unassembled WGS sequence"/>
</dbReference>
<evidence type="ECO:0000313" key="2">
    <source>
        <dbReference type="EMBL" id="MTF38875.1"/>
    </source>
</evidence>
<evidence type="ECO:0000256" key="1">
    <source>
        <dbReference type="SAM" id="Phobius"/>
    </source>
</evidence>
<feature type="transmembrane region" description="Helical" evidence="1">
    <location>
        <begin position="87"/>
        <end position="107"/>
    </location>
</feature>
<proteinExistence type="predicted"/>
<protein>
    <recommendedName>
        <fullName evidence="4">O-antigen polymerase</fullName>
    </recommendedName>
</protein>
<feature type="transmembrane region" description="Helical" evidence="1">
    <location>
        <begin position="12"/>
        <end position="29"/>
    </location>
</feature>
<feature type="transmembrane region" description="Helical" evidence="1">
    <location>
        <begin position="155"/>
        <end position="173"/>
    </location>
</feature>
<keyword evidence="1" id="KW-0472">Membrane</keyword>
<comment type="caution">
    <text evidence="2">The sequence shown here is derived from an EMBL/GenBank/DDBJ whole genome shotgun (WGS) entry which is preliminary data.</text>
</comment>
<feature type="transmembrane region" description="Helical" evidence="1">
    <location>
        <begin position="313"/>
        <end position="332"/>
    </location>
</feature>
<dbReference type="RefSeq" id="WP_155083702.1">
    <property type="nucleotide sequence ID" value="NZ_WMIA01000008.1"/>
</dbReference>
<evidence type="ECO:0000313" key="3">
    <source>
        <dbReference type="Proteomes" id="UP000437131"/>
    </source>
</evidence>
<feature type="transmembrane region" description="Helical" evidence="1">
    <location>
        <begin position="114"/>
        <end position="135"/>
    </location>
</feature>
<feature type="transmembrane region" description="Helical" evidence="1">
    <location>
        <begin position="64"/>
        <end position="81"/>
    </location>
</feature>
<accession>A0A844GXH0</accession>
<dbReference type="AlphaFoldDB" id="A0A844GXH0"/>
<keyword evidence="1" id="KW-1133">Transmembrane helix</keyword>
<reference evidence="2 3" key="1">
    <citation type="submission" date="2019-11" db="EMBL/GenBank/DDBJ databases">
        <title>Isolation of a new High Light Tolerant Cyanobacteria.</title>
        <authorList>
            <person name="Dobson Z."/>
            <person name="Vaughn N."/>
            <person name="Vaughn M."/>
            <person name="Fromme P."/>
            <person name="Mazor Y."/>
        </authorList>
    </citation>
    <scope>NUCLEOTIDE SEQUENCE [LARGE SCALE GENOMIC DNA]</scope>
    <source>
        <strain evidence="2 3">0216</strain>
    </source>
</reference>